<dbReference type="KEGG" id="bze:COCCADRAFT_106339"/>
<gene>
    <name evidence="1" type="ORF">COCCADRAFT_106339</name>
</gene>
<proteinExistence type="predicted"/>
<name>W6XWB5_COCC2</name>
<dbReference type="OrthoDB" id="3665489at2759"/>
<evidence type="ECO:0000313" key="1">
    <source>
        <dbReference type="EMBL" id="EUC29500.1"/>
    </source>
</evidence>
<protein>
    <submittedName>
        <fullName evidence="1">Uncharacterized protein</fullName>
    </submittedName>
</protein>
<dbReference type="RefSeq" id="XP_007716184.1">
    <property type="nucleotide sequence ID" value="XM_007717994.1"/>
</dbReference>
<sequence length="144" mass="15960">MVAPVSDCSDTCQAADQLFVSVPDLVDRPWRWLSHSPHNPTTPSAVLVASPPGHYAPRPAYHHPLLSSNTFLLCPKCAQLVQAADTLVRHFQRLHHIVLGNHRGFIRTLNSPDFDLSSTPTCTSDLAMMTAFLPYIRPPFDHAI</sequence>
<keyword evidence="2" id="KW-1185">Reference proteome</keyword>
<dbReference type="GeneID" id="19143382"/>
<dbReference type="AlphaFoldDB" id="W6XWB5"/>
<dbReference type="HOGENOM" id="CLU_1806009_0_0_1"/>
<reference evidence="1 2" key="1">
    <citation type="journal article" date="2013" name="PLoS Genet.">
        <title>Comparative genome structure, secondary metabolite, and effector coding capacity across Cochliobolus pathogens.</title>
        <authorList>
            <person name="Condon B.J."/>
            <person name="Leng Y."/>
            <person name="Wu D."/>
            <person name="Bushley K.E."/>
            <person name="Ohm R.A."/>
            <person name="Otillar R."/>
            <person name="Martin J."/>
            <person name="Schackwitz W."/>
            <person name="Grimwood J."/>
            <person name="MohdZainudin N."/>
            <person name="Xue C."/>
            <person name="Wang R."/>
            <person name="Manning V.A."/>
            <person name="Dhillon B."/>
            <person name="Tu Z.J."/>
            <person name="Steffenson B.J."/>
            <person name="Salamov A."/>
            <person name="Sun H."/>
            <person name="Lowry S."/>
            <person name="LaButti K."/>
            <person name="Han J."/>
            <person name="Copeland A."/>
            <person name="Lindquist E."/>
            <person name="Barry K."/>
            <person name="Schmutz J."/>
            <person name="Baker S.E."/>
            <person name="Ciuffetti L.M."/>
            <person name="Grigoriev I.V."/>
            <person name="Zhong S."/>
            <person name="Turgeon B.G."/>
        </authorList>
    </citation>
    <scope>NUCLEOTIDE SEQUENCE [LARGE SCALE GENOMIC DNA]</scope>
    <source>
        <strain evidence="1 2">26-R-13</strain>
    </source>
</reference>
<evidence type="ECO:0000313" key="2">
    <source>
        <dbReference type="Proteomes" id="UP000053841"/>
    </source>
</evidence>
<dbReference type="EMBL" id="KI964744">
    <property type="protein sequence ID" value="EUC29500.1"/>
    <property type="molecule type" value="Genomic_DNA"/>
</dbReference>
<accession>W6XWB5</accession>
<organism evidence="1 2">
    <name type="scientific">Cochliobolus carbonum (strain 26-R-13)</name>
    <name type="common">Maize leaf spot fungus</name>
    <name type="synonym">Bipolaris zeicola</name>
    <dbReference type="NCBI Taxonomy" id="930089"/>
    <lineage>
        <taxon>Eukaryota</taxon>
        <taxon>Fungi</taxon>
        <taxon>Dikarya</taxon>
        <taxon>Ascomycota</taxon>
        <taxon>Pezizomycotina</taxon>
        <taxon>Dothideomycetes</taxon>
        <taxon>Pleosporomycetidae</taxon>
        <taxon>Pleosporales</taxon>
        <taxon>Pleosporineae</taxon>
        <taxon>Pleosporaceae</taxon>
        <taxon>Bipolaris</taxon>
    </lineage>
</organism>
<dbReference type="Proteomes" id="UP000053841">
    <property type="component" value="Unassembled WGS sequence"/>
</dbReference>